<accession>A0AAV9CPG7</accession>
<dbReference type="EMBL" id="JAUJYO010000018">
    <property type="protein sequence ID" value="KAK1290730.1"/>
    <property type="molecule type" value="Genomic_DNA"/>
</dbReference>
<evidence type="ECO:0000313" key="4">
    <source>
        <dbReference type="Proteomes" id="UP001180020"/>
    </source>
</evidence>
<sequence length="259" mass="30064">MKNPLEDCNAWPVWLAKTREPSCATVNVCSSPKFRSYETDFGWGKPERIEFVMRDTPGTLVLVDARDEVGGLQVCMVLPPSQMEEFSDNLFQRELKRGVQDEYERDLHLKHHPPVRHMTSSTRGLICNQRRVERIYGVFRSFRRAITWATECIRWKQGLENLYRGSLTTQSRIDEMLSEGISDSQMKVFTPLLDKLVLHLWWLQEMLIHLIDWKVLGAGYAGWPWSTPICMEAEAIKLGVQFARRRGLERLVSVPITLL</sequence>
<organism evidence="3 4">
    <name type="scientific">Acorus calamus</name>
    <name type="common">Sweet flag</name>
    <dbReference type="NCBI Taxonomy" id="4465"/>
    <lineage>
        <taxon>Eukaryota</taxon>
        <taxon>Viridiplantae</taxon>
        <taxon>Streptophyta</taxon>
        <taxon>Embryophyta</taxon>
        <taxon>Tracheophyta</taxon>
        <taxon>Spermatophyta</taxon>
        <taxon>Magnoliopsida</taxon>
        <taxon>Liliopsida</taxon>
        <taxon>Acoraceae</taxon>
        <taxon>Acorus</taxon>
    </lineage>
</organism>
<dbReference type="InterPro" id="IPR051504">
    <property type="entry name" value="Plant_metabolite_acyltrans"/>
</dbReference>
<reference evidence="3" key="2">
    <citation type="submission" date="2023-06" db="EMBL/GenBank/DDBJ databases">
        <authorList>
            <person name="Ma L."/>
            <person name="Liu K.-W."/>
            <person name="Li Z."/>
            <person name="Hsiao Y.-Y."/>
            <person name="Qi Y."/>
            <person name="Fu T."/>
            <person name="Tang G."/>
            <person name="Zhang D."/>
            <person name="Sun W.-H."/>
            <person name="Liu D.-K."/>
            <person name="Li Y."/>
            <person name="Chen G.-Z."/>
            <person name="Liu X.-D."/>
            <person name="Liao X.-Y."/>
            <person name="Jiang Y.-T."/>
            <person name="Yu X."/>
            <person name="Hao Y."/>
            <person name="Huang J."/>
            <person name="Zhao X.-W."/>
            <person name="Ke S."/>
            <person name="Chen Y.-Y."/>
            <person name="Wu W.-L."/>
            <person name="Hsu J.-L."/>
            <person name="Lin Y.-F."/>
            <person name="Huang M.-D."/>
            <person name="Li C.-Y."/>
            <person name="Huang L."/>
            <person name="Wang Z.-W."/>
            <person name="Zhao X."/>
            <person name="Zhong W.-Y."/>
            <person name="Peng D.-H."/>
            <person name="Ahmad S."/>
            <person name="Lan S."/>
            <person name="Zhang J.-S."/>
            <person name="Tsai W.-C."/>
            <person name="Van De Peer Y."/>
            <person name="Liu Z.-J."/>
        </authorList>
    </citation>
    <scope>NUCLEOTIDE SEQUENCE</scope>
    <source>
        <strain evidence="3">CP</strain>
        <tissue evidence="3">Leaves</tissue>
    </source>
</reference>
<name>A0AAV9CPG7_ACOCL</name>
<keyword evidence="1" id="KW-0808">Transferase</keyword>
<keyword evidence="4" id="KW-1185">Reference proteome</keyword>
<dbReference type="Gene3D" id="3.30.559.10">
    <property type="entry name" value="Chloramphenicol acetyltransferase-like domain"/>
    <property type="match status" value="1"/>
</dbReference>
<dbReference type="InterPro" id="IPR023213">
    <property type="entry name" value="CAT-like_dom_sf"/>
</dbReference>
<evidence type="ECO:0000256" key="2">
    <source>
        <dbReference type="ARBA" id="ARBA00023315"/>
    </source>
</evidence>
<protein>
    <submittedName>
        <fullName evidence="3">Malonyl-CoA:anthocyanidin 5-O-glucoside-6''-O-malonyltransferase</fullName>
    </submittedName>
</protein>
<evidence type="ECO:0000256" key="1">
    <source>
        <dbReference type="ARBA" id="ARBA00022679"/>
    </source>
</evidence>
<dbReference type="Pfam" id="PF02458">
    <property type="entry name" value="Transferase"/>
    <property type="match status" value="1"/>
</dbReference>
<keyword evidence="2" id="KW-0012">Acyltransferase</keyword>
<reference evidence="3" key="1">
    <citation type="journal article" date="2023" name="Nat. Commun.">
        <title>Diploid and tetraploid genomes of Acorus and the evolution of monocots.</title>
        <authorList>
            <person name="Ma L."/>
            <person name="Liu K.W."/>
            <person name="Li Z."/>
            <person name="Hsiao Y.Y."/>
            <person name="Qi Y."/>
            <person name="Fu T."/>
            <person name="Tang G.D."/>
            <person name="Zhang D."/>
            <person name="Sun W.H."/>
            <person name="Liu D.K."/>
            <person name="Li Y."/>
            <person name="Chen G.Z."/>
            <person name="Liu X.D."/>
            <person name="Liao X.Y."/>
            <person name="Jiang Y.T."/>
            <person name="Yu X."/>
            <person name="Hao Y."/>
            <person name="Huang J."/>
            <person name="Zhao X.W."/>
            <person name="Ke S."/>
            <person name="Chen Y.Y."/>
            <person name="Wu W.L."/>
            <person name="Hsu J.L."/>
            <person name="Lin Y.F."/>
            <person name="Huang M.D."/>
            <person name="Li C.Y."/>
            <person name="Huang L."/>
            <person name="Wang Z.W."/>
            <person name="Zhao X."/>
            <person name="Zhong W.Y."/>
            <person name="Peng D.H."/>
            <person name="Ahmad S."/>
            <person name="Lan S."/>
            <person name="Zhang J.S."/>
            <person name="Tsai W.C."/>
            <person name="Van de Peer Y."/>
            <person name="Liu Z.J."/>
        </authorList>
    </citation>
    <scope>NUCLEOTIDE SEQUENCE</scope>
    <source>
        <strain evidence="3">CP</strain>
    </source>
</reference>
<evidence type="ECO:0000313" key="3">
    <source>
        <dbReference type="EMBL" id="KAK1290730.1"/>
    </source>
</evidence>
<dbReference type="GO" id="GO:0016747">
    <property type="term" value="F:acyltransferase activity, transferring groups other than amino-acyl groups"/>
    <property type="evidence" value="ECO:0007669"/>
    <property type="project" value="UniProtKB-ARBA"/>
</dbReference>
<dbReference type="Proteomes" id="UP001180020">
    <property type="component" value="Unassembled WGS sequence"/>
</dbReference>
<gene>
    <name evidence="3" type="primary">5MAT</name>
    <name evidence="3" type="ORF">QJS10_CPB18g01300</name>
</gene>
<dbReference type="PANTHER" id="PTHR31625">
    <property type="match status" value="1"/>
</dbReference>
<comment type="caution">
    <text evidence="3">The sequence shown here is derived from an EMBL/GenBank/DDBJ whole genome shotgun (WGS) entry which is preliminary data.</text>
</comment>
<proteinExistence type="predicted"/>
<dbReference type="AlphaFoldDB" id="A0AAV9CPG7"/>